<dbReference type="Pfam" id="PF13560">
    <property type="entry name" value="HTH_31"/>
    <property type="match status" value="1"/>
</dbReference>
<accession>A0ABY3RPL0</accession>
<name>A0ABY3RPL0_9MICO</name>
<protein>
    <submittedName>
        <fullName evidence="3">XRE family transcriptional regulator</fullName>
    </submittedName>
</protein>
<dbReference type="EMBL" id="CP082781">
    <property type="protein sequence ID" value="UGS25647.1"/>
    <property type="molecule type" value="Genomic_DNA"/>
</dbReference>
<dbReference type="PANTHER" id="PTHR43236:SF1">
    <property type="entry name" value="BLL7220 PROTEIN"/>
    <property type="match status" value="1"/>
</dbReference>
<dbReference type="InterPro" id="IPR001387">
    <property type="entry name" value="Cro/C1-type_HTH"/>
</dbReference>
<evidence type="ECO:0000313" key="4">
    <source>
        <dbReference type="Proteomes" id="UP001199642"/>
    </source>
</evidence>
<keyword evidence="4" id="KW-1185">Reference proteome</keyword>
<comment type="similarity">
    <text evidence="1">Belongs to the short-chain fatty acyl-CoA assimilation regulator (ScfR) family.</text>
</comment>
<gene>
    <name evidence="3" type="ORF">K8F61_13325</name>
</gene>
<sequence length="364" mass="39776">MSRTTDRPTSLLTLLRRAKGWTQGDLACRAQMSATWISRRESGEVDADPERRRALASALNCPAELVDSPAVPMAALSCVEHIRRTRAMPIADVRRLGALGTLTRFSVRALCARAQPTKEQPAPLRFPIEETRSPREIARRVRALWGCGDDPIPDLTSLLEAAGFLVIERSLPSSGPDAVALGSPDAAPPLILVKDGLSATRFRYALAHAAGHLIMHTAFTASRDQEDDSDRFADELLLPSASAQAELSSVGAEDHGLQLMRARWGLPLPVLVRRARELNLLSQERRRELHPTLLHRERRLELEQRGTTERPESLARILGVTGAQAPVTLAAAARCAGMRRAAFQKHYLEPAGLRLPDAPAPSSP</sequence>
<dbReference type="InterPro" id="IPR010982">
    <property type="entry name" value="Lambda_DNA-bd_dom_sf"/>
</dbReference>
<feature type="domain" description="HTH cro/C1-type" evidence="2">
    <location>
        <begin position="12"/>
        <end position="65"/>
    </location>
</feature>
<dbReference type="InterPro" id="IPR010359">
    <property type="entry name" value="IrrE_HExxH"/>
</dbReference>
<dbReference type="Proteomes" id="UP001199642">
    <property type="component" value="Chromosome"/>
</dbReference>
<evidence type="ECO:0000256" key="1">
    <source>
        <dbReference type="ARBA" id="ARBA00007227"/>
    </source>
</evidence>
<dbReference type="Gene3D" id="1.10.260.40">
    <property type="entry name" value="lambda repressor-like DNA-binding domains"/>
    <property type="match status" value="1"/>
</dbReference>
<reference evidence="3 4" key="1">
    <citation type="submission" date="2023-01" db="EMBL/GenBank/DDBJ databases">
        <title>Characterization of estradiol degrading bacteria Microbacterium sp. MZT7 and reveal degrading genes through genome analysis.</title>
        <authorList>
            <person name="Hao P."/>
            <person name="Gao Y."/>
        </authorList>
    </citation>
    <scope>NUCLEOTIDE SEQUENCE [LARGE SCALE GENOMIC DNA]</scope>
    <source>
        <strain evidence="3 4">MZT7</strain>
    </source>
</reference>
<dbReference type="InterPro" id="IPR052345">
    <property type="entry name" value="Rad_response_metalloprotease"/>
</dbReference>
<evidence type="ECO:0000313" key="3">
    <source>
        <dbReference type="EMBL" id="UGS25647.1"/>
    </source>
</evidence>
<proteinExistence type="inferred from homology"/>
<dbReference type="RefSeq" id="WP_231819470.1">
    <property type="nucleotide sequence ID" value="NZ_CP082781.1"/>
</dbReference>
<dbReference type="SMART" id="SM00530">
    <property type="entry name" value="HTH_XRE"/>
    <property type="match status" value="1"/>
</dbReference>
<dbReference type="PANTHER" id="PTHR43236">
    <property type="entry name" value="ANTITOXIN HIGA1"/>
    <property type="match status" value="1"/>
</dbReference>
<organism evidence="3 4">
    <name type="scientific">Microbacterium resistens</name>
    <dbReference type="NCBI Taxonomy" id="156977"/>
    <lineage>
        <taxon>Bacteria</taxon>
        <taxon>Bacillati</taxon>
        <taxon>Actinomycetota</taxon>
        <taxon>Actinomycetes</taxon>
        <taxon>Micrococcales</taxon>
        <taxon>Microbacteriaceae</taxon>
        <taxon>Microbacterium</taxon>
    </lineage>
</organism>
<dbReference type="CDD" id="cd00093">
    <property type="entry name" value="HTH_XRE"/>
    <property type="match status" value="1"/>
</dbReference>
<dbReference type="Pfam" id="PF06114">
    <property type="entry name" value="Peptidase_M78"/>
    <property type="match status" value="1"/>
</dbReference>
<dbReference type="SUPFAM" id="SSF47413">
    <property type="entry name" value="lambda repressor-like DNA-binding domains"/>
    <property type="match status" value="1"/>
</dbReference>
<dbReference type="PROSITE" id="PS50943">
    <property type="entry name" value="HTH_CROC1"/>
    <property type="match status" value="1"/>
</dbReference>
<evidence type="ECO:0000259" key="2">
    <source>
        <dbReference type="PROSITE" id="PS50943"/>
    </source>
</evidence>